<dbReference type="Pfam" id="PF01116">
    <property type="entry name" value="F_bP_aldolase"/>
    <property type="match status" value="1"/>
</dbReference>
<dbReference type="InterPro" id="IPR000771">
    <property type="entry name" value="FBA_II"/>
</dbReference>
<evidence type="ECO:0000256" key="1">
    <source>
        <dbReference type="PIRSR" id="PIRSR001359-3"/>
    </source>
</evidence>
<dbReference type="InterPro" id="IPR013785">
    <property type="entry name" value="Aldolase_TIM"/>
</dbReference>
<dbReference type="GO" id="GO:0016832">
    <property type="term" value="F:aldehyde-lyase activity"/>
    <property type="evidence" value="ECO:0007669"/>
    <property type="project" value="InterPro"/>
</dbReference>
<reference evidence="2 3" key="1">
    <citation type="submission" date="2018-06" db="EMBL/GenBank/DDBJ databases">
        <title>Complete genome of Desulfovibrio marinus P48SEP.</title>
        <authorList>
            <person name="Crispim J.S."/>
            <person name="Vidigal P.M.P."/>
            <person name="Silva L.C.F."/>
            <person name="Araujo L.C."/>
            <person name="Laguardia C.N."/>
            <person name="Dias R.S."/>
            <person name="Sousa M.P."/>
            <person name="Paula S.O."/>
            <person name="Silva C."/>
        </authorList>
    </citation>
    <scope>NUCLEOTIDE SEQUENCE [LARGE SCALE GENOMIC DNA]</scope>
    <source>
        <strain evidence="2 3">P48SEP</strain>
    </source>
</reference>
<evidence type="ECO:0000313" key="3">
    <source>
        <dbReference type="Proteomes" id="UP000434052"/>
    </source>
</evidence>
<gene>
    <name evidence="2" type="ORF">DQK91_02545</name>
</gene>
<feature type="binding site" evidence="1">
    <location>
        <position position="131"/>
    </location>
    <ligand>
        <name>Zn(2+)</name>
        <dbReference type="ChEBI" id="CHEBI:29105"/>
        <label>2</label>
    </ligand>
</feature>
<dbReference type="GO" id="GO:0005975">
    <property type="term" value="P:carbohydrate metabolic process"/>
    <property type="evidence" value="ECO:0007669"/>
    <property type="project" value="InterPro"/>
</dbReference>
<dbReference type="GO" id="GO:0008270">
    <property type="term" value="F:zinc ion binding"/>
    <property type="evidence" value="ECO:0007669"/>
    <property type="project" value="InterPro"/>
</dbReference>
<protein>
    <recommendedName>
        <fullName evidence="4">Fructose-bisphosphate aldolase</fullName>
    </recommendedName>
</protein>
<keyword evidence="1" id="KW-0479">Metal-binding</keyword>
<name>A0A6P1ZN86_9BACT</name>
<proteinExistence type="predicted"/>
<feature type="binding site" evidence="1">
    <location>
        <position position="80"/>
    </location>
    <ligand>
        <name>Zn(2+)</name>
        <dbReference type="ChEBI" id="CHEBI:29105"/>
        <label>1</label>
        <note>catalytic</note>
    </ligand>
</feature>
<dbReference type="PANTHER" id="PTHR30304:SF0">
    <property type="entry name" value="D-TAGATOSE-1,6-BISPHOSPHATE ALDOLASE SUBUNIT GATY-RELATED"/>
    <property type="match status" value="1"/>
</dbReference>
<accession>A0A6P1ZN86</accession>
<dbReference type="SUPFAM" id="SSF51569">
    <property type="entry name" value="Aldolase"/>
    <property type="match status" value="1"/>
</dbReference>
<comment type="cofactor">
    <cofactor evidence="1">
        <name>Zn(2+)</name>
        <dbReference type="ChEBI" id="CHEBI:29105"/>
    </cofactor>
    <text evidence="1">Binds 2 Zn(2+) ions per subunit. One is catalytic and the other provides a structural contribution.</text>
</comment>
<dbReference type="PANTHER" id="PTHR30304">
    <property type="entry name" value="D-TAGATOSE-1,6-BISPHOSPHATE ALDOLASE"/>
    <property type="match status" value="1"/>
</dbReference>
<comment type="caution">
    <text evidence="2">The sequence shown here is derived from an EMBL/GenBank/DDBJ whole genome shotgun (WGS) entry which is preliminary data.</text>
</comment>
<evidence type="ECO:0000313" key="2">
    <source>
        <dbReference type="EMBL" id="TVM36819.1"/>
    </source>
</evidence>
<dbReference type="InterPro" id="IPR050246">
    <property type="entry name" value="Class_II_FBP_aldolase"/>
</dbReference>
<sequence length="254" mass="26391">MTQAGLSDLRAAVGSGKAFGCFAARDRGCVEAIIAAAQETGLPAALCIGYTPDVDFQTLSSTCCTAADKTAMPVAVHLNHGRALGEVLAALDAGCTSVMFDGSALDLESNIARTRECVQAAHAHGVEIEGEIGPLGVFSLDEARDFVARTGVDWLAVSVPAHWPFHAGIIEALAGLGAGLVLHGASKLTPDQRTAAIRVGVAKINAHSELDRALAEGVRQTPSQAAESSPNGLDPMYDAVRRTVSELMRSYALR</sequence>
<evidence type="ECO:0008006" key="4">
    <source>
        <dbReference type="Google" id="ProtNLM"/>
    </source>
</evidence>
<dbReference type="Proteomes" id="UP000434052">
    <property type="component" value="Unassembled WGS sequence"/>
</dbReference>
<feature type="binding site" evidence="1">
    <location>
        <position position="162"/>
    </location>
    <ligand>
        <name>Zn(2+)</name>
        <dbReference type="ChEBI" id="CHEBI:29105"/>
        <label>1</label>
        <note>catalytic</note>
    </ligand>
</feature>
<dbReference type="OrthoDB" id="9803995at2"/>
<feature type="binding site" evidence="1">
    <location>
        <position position="101"/>
    </location>
    <ligand>
        <name>Zn(2+)</name>
        <dbReference type="ChEBI" id="CHEBI:29105"/>
        <label>2</label>
    </ligand>
</feature>
<dbReference type="AlphaFoldDB" id="A0A6P1ZN86"/>
<dbReference type="RefSeq" id="WP_144233869.1">
    <property type="nucleotide sequence ID" value="NZ_QMIF01000001.1"/>
</dbReference>
<organism evidence="2 3">
    <name type="scientific">Oceanidesulfovibrio marinus</name>
    <dbReference type="NCBI Taxonomy" id="370038"/>
    <lineage>
        <taxon>Bacteria</taxon>
        <taxon>Pseudomonadati</taxon>
        <taxon>Thermodesulfobacteriota</taxon>
        <taxon>Desulfovibrionia</taxon>
        <taxon>Desulfovibrionales</taxon>
        <taxon>Desulfovibrionaceae</taxon>
        <taxon>Oceanidesulfovibrio</taxon>
    </lineage>
</organism>
<feature type="binding site" evidence="1">
    <location>
        <position position="183"/>
    </location>
    <ligand>
        <name>Zn(2+)</name>
        <dbReference type="ChEBI" id="CHEBI:29105"/>
        <label>1</label>
        <note>catalytic</note>
    </ligand>
</feature>
<dbReference type="PIRSF" id="PIRSF001359">
    <property type="entry name" value="F_bP_aldolase_II"/>
    <property type="match status" value="1"/>
</dbReference>
<dbReference type="Gene3D" id="3.20.20.70">
    <property type="entry name" value="Aldolase class I"/>
    <property type="match status" value="1"/>
</dbReference>
<keyword evidence="1" id="KW-0862">Zinc</keyword>
<dbReference type="EMBL" id="QMIF01000001">
    <property type="protein sequence ID" value="TVM36819.1"/>
    <property type="molecule type" value="Genomic_DNA"/>
</dbReference>